<dbReference type="PANTHER" id="PTHR23084">
    <property type="entry name" value="PHOSPHATIDYLINOSITOL-4-PHOSPHATE 5-KINASE RELATED"/>
    <property type="match status" value="1"/>
</dbReference>
<feature type="region of interest" description="Disordered" evidence="2">
    <location>
        <begin position="499"/>
        <end position="582"/>
    </location>
</feature>
<evidence type="ECO:0000313" key="5">
    <source>
        <dbReference type="EMBL" id="KAA0166360.1"/>
    </source>
</evidence>
<feature type="domain" description="Lipocalin/cytosolic fatty-acid binding" evidence="4">
    <location>
        <begin position="167"/>
        <end position="311"/>
    </location>
</feature>
<feature type="region of interest" description="Disordered" evidence="2">
    <location>
        <begin position="704"/>
        <end position="726"/>
    </location>
</feature>
<keyword evidence="1" id="KW-0677">Repeat</keyword>
<dbReference type="InterPro" id="IPR047202">
    <property type="entry name" value="Lipocalin_Blc-like_dom"/>
</dbReference>
<dbReference type="AlphaFoldDB" id="A0A5A8DR89"/>
<dbReference type="Pfam" id="PF08212">
    <property type="entry name" value="Lipocalin_2"/>
    <property type="match status" value="1"/>
</dbReference>
<dbReference type="SUPFAM" id="SSF50814">
    <property type="entry name" value="Lipocalins"/>
    <property type="match status" value="1"/>
</dbReference>
<dbReference type="Gene3D" id="2.20.110.10">
    <property type="entry name" value="Histone H3 K4-specific methyltransferase SET7/9 N-terminal domain"/>
    <property type="match status" value="1"/>
</dbReference>
<accession>A0A5A8DR89</accession>
<keyword evidence="3" id="KW-0472">Membrane</keyword>
<dbReference type="Gene3D" id="2.40.128.20">
    <property type="match status" value="1"/>
</dbReference>
<evidence type="ECO:0000259" key="4">
    <source>
        <dbReference type="Pfam" id="PF08212"/>
    </source>
</evidence>
<protein>
    <recommendedName>
        <fullName evidence="4">Lipocalin/cytosolic fatty-acid binding domain-containing protein</fullName>
    </recommendedName>
</protein>
<feature type="compositionally biased region" description="Polar residues" evidence="2">
    <location>
        <begin position="555"/>
        <end position="567"/>
    </location>
</feature>
<sequence length="1255" mass="130461">MEAAAAQRARVEQVAQGAARVATLSMALSLASAQRCLALDSRVSGCESRILAVGESVGGVSERLEHIRLLVEAQSRAHRRLVGTVSALQSVVGSMDDRLRRVENASALRDALVDVACALAAWRVSGALAWTARRSLPAHAAGALVLGRRVVAVIELGARAALVLGALNVSQYLGRWYQMASSLTVNATFEAGTVCVAANYDVNPNGTVGVHNVARVGTPAGPPSDIDGWAEAEDASNPAALTVHLQGVPVPAPYWVIMLGEPVVQGGPYTYSIVSDPFQLSLFVLARNITDFRQHYQAQVYDRLNKMGYNNELNKPLPTRQEGCWGKASSSAAAASAAASAPTAVDICFDDDDAFGRARYVGEAIRSVPHGMGEMAWRMGGNYRRFKGRFEHGEMRDGKLWFGANGESTYHGRLVDSKASGRGTLRPGPAEDTSFERYSGDWWQGHKQGSGSAQFRDGRAYHGGWVRDMMHGQGRLRWADGSAFQGSFVHDEPHGWGVLLIGTPREGEGEGDVAGEGDGAGAADGAGSGSRGGSHALLARGSADGEADATEASRQHSAPRQAVTSSAEKGAAGDGSAVGSGPGRRLVGTLRLVERFVDGHPVPVRRAARLVVALLLVVAVWFILPHLRELLALVSAAVVGAERGAELVAGEDGTAVDLACAPGWDCRLGPPEGRLARAALAAWGNYSVAGGALAGQHLHLSGWPGPPDNSSGAFETGRDRANGASPAPVDWGGAAWALRPPSAIASGSETGSGSAAAVTGLGESALSAVLRATFFPAVMLRRAADRAWADSAERNSEDGFGNCWALGWLRPEERGPANSARAAWAAAAADAAAARRRGGRLEEWTSSAVWTSFGSAALMEVSSLLAGESKRWGDDMLAGSAVPAEEAAAAAAAAVAAQCSCRVDPRGPTAATLLATARRVWTAMAAADSLSRASPAPLLPPALRLPAGQGGPMPGAEVDVRGIAVFLRAVVDGSDSAGRDAVVAAAADAAGGTADAAATGPSAGWFVDEEEEMWWEQGGGAAARMPAWLADPQQSHPASPDAASTWGSVLAVLLVYARVHLRRQVHYLRVGMMGLFLYTGDLDDAVAAVLWTSTTSLLAFEPFVRAALAVAGLCFKVREGDVEAEAARLTRAEEEQPEEEPAARVLDEGSGKPGGPPAETRRPCGATERATSGATPRGRTEPPPRAQATASHCVYLSAVVFGFCSALALGLGVCIAVPEFFAEIVRVGLVRRVELRSPGSSTLARILAVVQGSAD</sequence>
<dbReference type="InterPro" id="IPR000566">
    <property type="entry name" value="Lipocln_cytosolic_FA-bd_dom"/>
</dbReference>
<organism evidence="5 6">
    <name type="scientific">Cafeteria roenbergensis</name>
    <name type="common">Marine flagellate</name>
    <dbReference type="NCBI Taxonomy" id="33653"/>
    <lineage>
        <taxon>Eukaryota</taxon>
        <taxon>Sar</taxon>
        <taxon>Stramenopiles</taxon>
        <taxon>Bigyra</taxon>
        <taxon>Opalozoa</taxon>
        <taxon>Bicosoecida</taxon>
        <taxon>Cafeteriaceae</taxon>
        <taxon>Cafeteria</taxon>
    </lineage>
</organism>
<evidence type="ECO:0000256" key="2">
    <source>
        <dbReference type="SAM" id="MobiDB-lite"/>
    </source>
</evidence>
<evidence type="ECO:0000256" key="1">
    <source>
        <dbReference type="ARBA" id="ARBA00022737"/>
    </source>
</evidence>
<feature type="transmembrane region" description="Helical" evidence="3">
    <location>
        <begin position="1194"/>
        <end position="1222"/>
    </location>
</feature>
<dbReference type="InterPro" id="IPR003409">
    <property type="entry name" value="MORN"/>
</dbReference>
<gene>
    <name evidence="5" type="ORF">FNF27_07522</name>
</gene>
<dbReference type="Proteomes" id="UP000322899">
    <property type="component" value="Unassembled WGS sequence"/>
</dbReference>
<keyword evidence="3" id="KW-0812">Transmembrane</keyword>
<name>A0A5A8DR89_CAFRO</name>
<evidence type="ECO:0000256" key="3">
    <source>
        <dbReference type="SAM" id="Phobius"/>
    </source>
</evidence>
<dbReference type="Pfam" id="PF02493">
    <property type="entry name" value="MORN"/>
    <property type="match status" value="2"/>
</dbReference>
<dbReference type="InterPro" id="IPR012674">
    <property type="entry name" value="Calycin"/>
</dbReference>
<proteinExistence type="predicted"/>
<feature type="compositionally biased region" description="Basic and acidic residues" evidence="2">
    <location>
        <begin position="1141"/>
        <end position="1150"/>
    </location>
</feature>
<evidence type="ECO:0000313" key="6">
    <source>
        <dbReference type="Proteomes" id="UP000322899"/>
    </source>
</evidence>
<comment type="caution">
    <text evidence="5">The sequence shown here is derived from an EMBL/GenBank/DDBJ whole genome shotgun (WGS) entry which is preliminary data.</text>
</comment>
<dbReference type="OrthoDB" id="565904at2759"/>
<keyword evidence="3" id="KW-1133">Transmembrane helix</keyword>
<reference evidence="5 6" key="1">
    <citation type="submission" date="2019-07" db="EMBL/GenBank/DDBJ databases">
        <title>Genomes of Cafeteria roenbergensis.</title>
        <authorList>
            <person name="Fischer M.G."/>
            <person name="Hackl T."/>
            <person name="Roman M."/>
        </authorList>
    </citation>
    <scope>NUCLEOTIDE SEQUENCE [LARGE SCALE GENOMIC DNA]</scope>
    <source>
        <strain evidence="5 6">E4-10P</strain>
    </source>
</reference>
<feature type="region of interest" description="Disordered" evidence="2">
    <location>
        <begin position="1127"/>
        <end position="1186"/>
    </location>
</feature>
<dbReference type="EMBL" id="VLTO01000088">
    <property type="protein sequence ID" value="KAA0166360.1"/>
    <property type="molecule type" value="Genomic_DNA"/>
</dbReference>
<dbReference type="SUPFAM" id="SSF82185">
    <property type="entry name" value="Histone H3 K4-specific methyltransferase SET7/9 N-terminal domain"/>
    <property type="match status" value="1"/>
</dbReference>
<feature type="compositionally biased region" description="Gly residues" evidence="2">
    <location>
        <begin position="572"/>
        <end position="582"/>
    </location>
</feature>
<dbReference type="SMART" id="SM00698">
    <property type="entry name" value="MORN"/>
    <property type="match status" value="4"/>
</dbReference>
<dbReference type="CDD" id="cd19438">
    <property type="entry name" value="lipocalin_Blc-like"/>
    <property type="match status" value="1"/>
</dbReference>
<feature type="compositionally biased region" description="Gly residues" evidence="2">
    <location>
        <begin position="516"/>
        <end position="532"/>
    </location>
</feature>
<dbReference type="PANTHER" id="PTHR23084:SF263">
    <property type="entry name" value="MORN REPEAT-CONTAINING PROTEIN 1"/>
    <property type="match status" value="1"/>
</dbReference>